<organism evidence="1 2">
    <name type="scientific">Armillaria gallica</name>
    <name type="common">Bulbous honey fungus</name>
    <name type="synonym">Armillaria bulbosa</name>
    <dbReference type="NCBI Taxonomy" id="47427"/>
    <lineage>
        <taxon>Eukaryota</taxon>
        <taxon>Fungi</taxon>
        <taxon>Dikarya</taxon>
        <taxon>Basidiomycota</taxon>
        <taxon>Agaricomycotina</taxon>
        <taxon>Agaricomycetes</taxon>
        <taxon>Agaricomycetidae</taxon>
        <taxon>Agaricales</taxon>
        <taxon>Marasmiineae</taxon>
        <taxon>Physalacriaceae</taxon>
        <taxon>Armillaria</taxon>
    </lineage>
</organism>
<accession>A0A2H3DY21</accession>
<dbReference type="EMBL" id="KZ293648">
    <property type="protein sequence ID" value="PBK98774.1"/>
    <property type="molecule type" value="Genomic_DNA"/>
</dbReference>
<dbReference type="AlphaFoldDB" id="A0A2H3DY21"/>
<evidence type="ECO:0008006" key="3">
    <source>
        <dbReference type="Google" id="ProtNLM"/>
    </source>
</evidence>
<protein>
    <recommendedName>
        <fullName evidence="3">Alcohol dehydrogenase-like C-terminal domain-containing protein</fullName>
    </recommendedName>
</protein>
<reference evidence="2" key="1">
    <citation type="journal article" date="2017" name="Nat. Ecol. Evol.">
        <title>Genome expansion and lineage-specific genetic innovations in the forest pathogenic fungi Armillaria.</title>
        <authorList>
            <person name="Sipos G."/>
            <person name="Prasanna A.N."/>
            <person name="Walter M.C."/>
            <person name="O'Connor E."/>
            <person name="Balint B."/>
            <person name="Krizsan K."/>
            <person name="Kiss B."/>
            <person name="Hess J."/>
            <person name="Varga T."/>
            <person name="Slot J."/>
            <person name="Riley R."/>
            <person name="Boka B."/>
            <person name="Rigling D."/>
            <person name="Barry K."/>
            <person name="Lee J."/>
            <person name="Mihaltcheva S."/>
            <person name="LaButti K."/>
            <person name="Lipzen A."/>
            <person name="Waldron R."/>
            <person name="Moloney N.M."/>
            <person name="Sperisen C."/>
            <person name="Kredics L."/>
            <person name="Vagvoelgyi C."/>
            <person name="Patrignani A."/>
            <person name="Fitzpatrick D."/>
            <person name="Nagy I."/>
            <person name="Doyle S."/>
            <person name="Anderson J.B."/>
            <person name="Grigoriev I.V."/>
            <person name="Gueldener U."/>
            <person name="Muensterkoetter M."/>
            <person name="Nagy L.G."/>
        </authorList>
    </citation>
    <scope>NUCLEOTIDE SEQUENCE [LARGE SCALE GENOMIC DNA]</scope>
    <source>
        <strain evidence="2">Ar21-2</strain>
    </source>
</reference>
<keyword evidence="2" id="KW-1185">Reference proteome</keyword>
<name>A0A2H3DY21_ARMGA</name>
<gene>
    <name evidence="1" type="ORF">ARMGADRAFT_1162051</name>
</gene>
<sequence length="129" mass="13795">MHSSFIGRLATPAGAEVLILGTGTSSKTFDPSSSTLFLVFCSPKPLKSPVLPKVYSQSTRAKTQIAHGIGAADEHVELKRDRGQADAQQEKLTYFDAVIKATCSTSVVNDVFNYVGKGEVLLLYDSTLG</sequence>
<evidence type="ECO:0000313" key="2">
    <source>
        <dbReference type="Proteomes" id="UP000217790"/>
    </source>
</evidence>
<dbReference type="OrthoDB" id="5363962at2759"/>
<dbReference type="Proteomes" id="UP000217790">
    <property type="component" value="Unassembled WGS sequence"/>
</dbReference>
<dbReference type="InParanoid" id="A0A2H3DY21"/>
<dbReference type="STRING" id="47427.A0A2H3DY21"/>
<evidence type="ECO:0000313" key="1">
    <source>
        <dbReference type="EMBL" id="PBK98774.1"/>
    </source>
</evidence>
<proteinExistence type="predicted"/>